<evidence type="ECO:0000256" key="2">
    <source>
        <dbReference type="ARBA" id="ARBA00022448"/>
    </source>
</evidence>
<dbReference type="AlphaFoldDB" id="A0A0E4C8C3"/>
<dbReference type="PANTHER" id="PTHR42788:SF7">
    <property type="entry name" value="NITRATE ABC TRANSPORTER ATP-BINDING PROTEIN"/>
    <property type="match status" value="1"/>
</dbReference>
<dbReference type="EMBL" id="CGIH01000020">
    <property type="protein sequence ID" value="CFX40913.1"/>
    <property type="molecule type" value="Genomic_DNA"/>
</dbReference>
<dbReference type="InterPro" id="IPR003593">
    <property type="entry name" value="AAA+_ATPase"/>
</dbReference>
<dbReference type="PROSITE" id="PS00211">
    <property type="entry name" value="ABC_TRANSPORTER_1"/>
    <property type="match status" value="1"/>
</dbReference>
<name>A0A0E4C8C3_9FIRM</name>
<keyword evidence="6" id="KW-0472">Membrane</keyword>
<dbReference type="SMART" id="SM00382">
    <property type="entry name" value="AAA"/>
    <property type="match status" value="1"/>
</dbReference>
<gene>
    <name evidence="8" type="ORF">1154</name>
</gene>
<evidence type="ECO:0000313" key="8">
    <source>
        <dbReference type="EMBL" id="CFX40913.1"/>
    </source>
</evidence>
<dbReference type="OrthoDB" id="9801958at2"/>
<evidence type="ECO:0000313" key="9">
    <source>
        <dbReference type="Proteomes" id="UP000045545"/>
    </source>
</evidence>
<keyword evidence="9" id="KW-1185">Reference proteome</keyword>
<proteinExistence type="predicted"/>
<dbReference type="PANTHER" id="PTHR42788">
    <property type="entry name" value="TAURINE IMPORT ATP-BINDING PROTEIN-RELATED"/>
    <property type="match status" value="1"/>
</dbReference>
<comment type="subcellular location">
    <subcellularLocation>
        <location evidence="1">Cell membrane</location>
        <topology evidence="1">Peripheral membrane protein</topology>
    </subcellularLocation>
</comment>
<feature type="domain" description="ABC transporter" evidence="7">
    <location>
        <begin position="2"/>
        <end position="228"/>
    </location>
</feature>
<dbReference type="InterPro" id="IPR017871">
    <property type="entry name" value="ABC_transporter-like_CS"/>
</dbReference>
<dbReference type="GO" id="GO:0005886">
    <property type="term" value="C:plasma membrane"/>
    <property type="evidence" value="ECO:0007669"/>
    <property type="project" value="UniProtKB-SubCell"/>
</dbReference>
<dbReference type="Gene3D" id="3.40.50.300">
    <property type="entry name" value="P-loop containing nucleotide triphosphate hydrolases"/>
    <property type="match status" value="1"/>
</dbReference>
<dbReference type="SUPFAM" id="SSF52540">
    <property type="entry name" value="P-loop containing nucleoside triphosphate hydrolases"/>
    <property type="match status" value="1"/>
</dbReference>
<evidence type="ECO:0000259" key="7">
    <source>
        <dbReference type="PROSITE" id="PS50893"/>
    </source>
</evidence>
<dbReference type="GO" id="GO:0005524">
    <property type="term" value="F:ATP binding"/>
    <property type="evidence" value="ECO:0007669"/>
    <property type="project" value="UniProtKB-KW"/>
</dbReference>
<dbReference type="PROSITE" id="PS50893">
    <property type="entry name" value="ABC_TRANSPORTER_2"/>
    <property type="match status" value="1"/>
</dbReference>
<evidence type="ECO:0000256" key="3">
    <source>
        <dbReference type="ARBA" id="ARBA00022475"/>
    </source>
</evidence>
<evidence type="ECO:0000256" key="5">
    <source>
        <dbReference type="ARBA" id="ARBA00022840"/>
    </source>
</evidence>
<reference evidence="8 9" key="1">
    <citation type="submission" date="2015-03" db="EMBL/GenBank/DDBJ databases">
        <authorList>
            <person name="Murphy D."/>
        </authorList>
    </citation>
    <scope>NUCLEOTIDE SEQUENCE [LARGE SCALE GENOMIC DNA]</scope>
    <source>
        <strain evidence="8 9">OL-4</strain>
    </source>
</reference>
<evidence type="ECO:0000256" key="6">
    <source>
        <dbReference type="ARBA" id="ARBA00023136"/>
    </source>
</evidence>
<accession>A0A0E4C8C3</accession>
<dbReference type="InterPro" id="IPR027417">
    <property type="entry name" value="P-loop_NTPase"/>
</dbReference>
<dbReference type="InterPro" id="IPR050166">
    <property type="entry name" value="ABC_transporter_ATP-bind"/>
</dbReference>
<organism evidence="8 9">
    <name type="scientific">Syntrophomonas zehnderi OL-4</name>
    <dbReference type="NCBI Taxonomy" id="690567"/>
    <lineage>
        <taxon>Bacteria</taxon>
        <taxon>Bacillati</taxon>
        <taxon>Bacillota</taxon>
        <taxon>Clostridia</taxon>
        <taxon>Eubacteriales</taxon>
        <taxon>Syntrophomonadaceae</taxon>
        <taxon>Syntrophomonas</taxon>
    </lineage>
</organism>
<evidence type="ECO:0000256" key="1">
    <source>
        <dbReference type="ARBA" id="ARBA00004202"/>
    </source>
</evidence>
<protein>
    <submittedName>
        <fullName evidence="8">ABC transporter-like</fullName>
    </submittedName>
</protein>
<dbReference type="GO" id="GO:0016887">
    <property type="term" value="F:ATP hydrolysis activity"/>
    <property type="evidence" value="ECO:0007669"/>
    <property type="project" value="InterPro"/>
</dbReference>
<dbReference type="RefSeq" id="WP_046496509.1">
    <property type="nucleotide sequence ID" value="NZ_CGIH01000020.1"/>
</dbReference>
<keyword evidence="4" id="KW-0547">Nucleotide-binding</keyword>
<keyword evidence="3" id="KW-1003">Cell membrane</keyword>
<dbReference type="InterPro" id="IPR003439">
    <property type="entry name" value="ABC_transporter-like_ATP-bd"/>
</dbReference>
<evidence type="ECO:0000256" key="4">
    <source>
        <dbReference type="ARBA" id="ARBA00022741"/>
    </source>
</evidence>
<dbReference type="STRING" id="690567.1154"/>
<dbReference type="Proteomes" id="UP000045545">
    <property type="component" value="Unassembled WGS sequence"/>
</dbReference>
<dbReference type="CDD" id="cd03293">
    <property type="entry name" value="ABC_NrtD_SsuB_transporters"/>
    <property type="match status" value="1"/>
</dbReference>
<sequence>MIEIKDLTVKYLRQDDFVLALERINIEIPAGQIYTFIGPSGCGKSTLLYVLSGIIKDYTGRVLINSQPVDPKKQRIGMIMQNYGLMPWRNVYQNVVLGTKIKDGQRRLDEYGQYILEQLGIDHLLDRYPKELSGGQQQRVAIARSFILKPDLLLMDEPFSALDAISREEMQELFLDTWKQHNVTTAFITHSVDEALYLGSKIVVLSPAPGTILEVIDNPCFKMEDMRLQDDYYDMSARIRKVLDKGR</sequence>
<keyword evidence="2" id="KW-0813">Transport</keyword>
<dbReference type="Pfam" id="PF00005">
    <property type="entry name" value="ABC_tran"/>
    <property type="match status" value="1"/>
</dbReference>
<keyword evidence="5" id="KW-0067">ATP-binding</keyword>